<name>A0A7G2CN17_9TRYP</name>
<protein>
    <submittedName>
        <fullName evidence="1">Uncharacterized protein</fullName>
    </submittedName>
</protein>
<accession>A0A7G2CN17</accession>
<gene>
    <name evidence="1" type="ORF">ADEAN_000747700</name>
</gene>
<reference evidence="1 2" key="1">
    <citation type="submission" date="2020-08" db="EMBL/GenBank/DDBJ databases">
        <authorList>
            <person name="Newling K."/>
            <person name="Davey J."/>
            <person name="Forrester S."/>
        </authorList>
    </citation>
    <scope>NUCLEOTIDE SEQUENCE [LARGE SCALE GENOMIC DNA]</scope>
    <source>
        <strain evidence="2">Crithidia deanei Carvalho (ATCC PRA-265)</strain>
    </source>
</reference>
<sequence>MTDASPINSYLLFNSPNEFRSINQVELALSRRKNDFSESKLDKHILIRSLDDLKRYLLYNERSSITPSTTATFTSEITADRPVSPNMDLLLNSHEADHDHDAKPWDNIGDLIDQWNWPIESLYQTYHLVIVLDLSKKTFCVSRNGSVFFDRVPSVMEALLLVLKTIFACRDEEVALIKQWLYNHKFEEECLADILQRIWFPTVYVSILLVNAPQVKKKSNVSVNGGAVPLLPPDVSPLSSFCHTSTEPSVVPLLTRCDARDLIEDNTFIERLQSVLFSYESVCRECEPGEWREFPLEVCLEFIVNSSPEFSSECFSYMFLANLSGASFSSRLSFLDSTVRRKGIILSLISLNRLVAFDSPQLSSLTQFLSSVGGFVTNIDYYLSLCTSRLNADWGKRFEGARCLAQQIFVHLINRFPVASSLSQQRAIFDTDAASPLYDDEMQCKSEWKEYKKNLLKAVGVLRYNEGWSVQLDYKDEASPAHLLARTVHYFHRGTIYIYYEMNISASSIYRRIFVSGTKTLVNHFCSIKTSSLVGDYLKEFTGSWVSFFFHLRYQVHQWFTSEEVLLQMLSSRDGHLPTGAADKVSLFTSPDRIDYEWLNMCTVSSIAVYFQYSPLPCSTLESVIRAPRSMASHTFSVSGACKNIISRAMSKAYVMIGNDDLCFFSPSTMYTPPYVIQFFSLKEASSDTTVCQVAEGFECRVSGFLFTAEIQQSVLRDIADRLSSTVNVETMQKTDSPKTSVTRELKMFHCLDSRNELTLLVIKLFSFGECCDRGGGSRWTTRRLRCSIL</sequence>
<dbReference type="AlphaFoldDB" id="A0A7G2CN17"/>
<proteinExistence type="predicted"/>
<evidence type="ECO:0000313" key="1">
    <source>
        <dbReference type="EMBL" id="CAD2219963.1"/>
    </source>
</evidence>
<dbReference type="EMBL" id="LR877159">
    <property type="protein sequence ID" value="CAD2219963.1"/>
    <property type="molecule type" value="Genomic_DNA"/>
</dbReference>
<keyword evidence="2" id="KW-1185">Reference proteome</keyword>
<organism evidence="1 2">
    <name type="scientific">Angomonas deanei</name>
    <dbReference type="NCBI Taxonomy" id="59799"/>
    <lineage>
        <taxon>Eukaryota</taxon>
        <taxon>Discoba</taxon>
        <taxon>Euglenozoa</taxon>
        <taxon>Kinetoplastea</taxon>
        <taxon>Metakinetoplastina</taxon>
        <taxon>Trypanosomatida</taxon>
        <taxon>Trypanosomatidae</taxon>
        <taxon>Strigomonadinae</taxon>
        <taxon>Angomonas</taxon>
    </lineage>
</organism>
<evidence type="ECO:0000313" key="2">
    <source>
        <dbReference type="Proteomes" id="UP000515908"/>
    </source>
</evidence>
<dbReference type="VEuPathDB" id="TriTrypDB:ADEAN_000747700"/>
<dbReference type="Proteomes" id="UP000515908">
    <property type="component" value="Chromosome 15"/>
</dbReference>